<dbReference type="EMBL" id="QKRA01000002">
    <property type="protein sequence ID" value="RDL45103.1"/>
    <property type="molecule type" value="Genomic_DNA"/>
</dbReference>
<keyword evidence="1" id="KW-1133">Transmembrane helix</keyword>
<keyword evidence="1" id="KW-0472">Membrane</keyword>
<dbReference type="Pfam" id="PF11196">
    <property type="entry name" value="DUF2834"/>
    <property type="match status" value="1"/>
</dbReference>
<name>A0A370UBC4_9GAMM</name>
<keyword evidence="1" id="KW-0812">Transmembrane</keyword>
<keyword evidence="3" id="KW-1185">Reference proteome</keyword>
<sequence length="105" mass="11468">MKGFYLVLAILGTAVPYAAFVPWLIQHGVDIPLLLQHAIANPISLFAWLDVIISAIALLGFIIVDGGRHRVPYRGFAIVGTLTIGVSCGLPLYLYLKERHKTANL</sequence>
<comment type="caution">
    <text evidence="2">The sequence shown here is derived from an EMBL/GenBank/DDBJ whole genome shotgun (WGS) entry which is preliminary data.</text>
</comment>
<feature type="transmembrane region" description="Helical" evidence="1">
    <location>
        <begin position="5"/>
        <end position="25"/>
    </location>
</feature>
<dbReference type="AlphaFoldDB" id="A0A370UBC4"/>
<feature type="transmembrane region" description="Helical" evidence="1">
    <location>
        <begin position="45"/>
        <end position="64"/>
    </location>
</feature>
<proteinExistence type="predicted"/>
<evidence type="ECO:0000313" key="3">
    <source>
        <dbReference type="Proteomes" id="UP000254326"/>
    </source>
</evidence>
<dbReference type="Proteomes" id="UP000254326">
    <property type="component" value="Unassembled WGS sequence"/>
</dbReference>
<reference evidence="2 3" key="1">
    <citation type="submission" date="2018-06" db="EMBL/GenBank/DDBJ databases">
        <title>Marinomonas sp. YLB-05 draft genome sequence.</title>
        <authorList>
            <person name="Yu L."/>
            <person name="Tang X."/>
        </authorList>
    </citation>
    <scope>NUCLEOTIDE SEQUENCE [LARGE SCALE GENOMIC DNA]</scope>
    <source>
        <strain evidence="2 3">YLB-05</strain>
    </source>
</reference>
<feature type="transmembrane region" description="Helical" evidence="1">
    <location>
        <begin position="76"/>
        <end position="96"/>
    </location>
</feature>
<accession>A0A370UBC4</accession>
<organism evidence="2 3">
    <name type="scientific">Marinomonas piezotolerans</name>
    <dbReference type="NCBI Taxonomy" id="2213058"/>
    <lineage>
        <taxon>Bacteria</taxon>
        <taxon>Pseudomonadati</taxon>
        <taxon>Pseudomonadota</taxon>
        <taxon>Gammaproteobacteria</taxon>
        <taxon>Oceanospirillales</taxon>
        <taxon>Oceanospirillaceae</taxon>
        <taxon>Marinomonas</taxon>
    </lineage>
</organism>
<protein>
    <recommendedName>
        <fullName evidence="4">DUF2834 domain-containing protein</fullName>
    </recommendedName>
</protein>
<dbReference type="RefSeq" id="WP_115467137.1">
    <property type="nucleotide sequence ID" value="NZ_QKRA01000002.1"/>
</dbReference>
<evidence type="ECO:0000256" key="1">
    <source>
        <dbReference type="SAM" id="Phobius"/>
    </source>
</evidence>
<dbReference type="InterPro" id="IPR021362">
    <property type="entry name" value="DUF2834"/>
</dbReference>
<evidence type="ECO:0008006" key="4">
    <source>
        <dbReference type="Google" id="ProtNLM"/>
    </source>
</evidence>
<dbReference type="OrthoDB" id="2619901at2"/>
<evidence type="ECO:0000313" key="2">
    <source>
        <dbReference type="EMBL" id="RDL45103.1"/>
    </source>
</evidence>
<gene>
    <name evidence="2" type="ORF">DN730_05680</name>
</gene>